<keyword evidence="2" id="KW-1185">Reference proteome</keyword>
<comment type="caution">
    <text evidence="1">The sequence shown here is derived from an EMBL/GenBank/DDBJ whole genome shotgun (WGS) entry which is preliminary data.</text>
</comment>
<name>A0A3N1P1F3_9GAMM</name>
<dbReference type="EMBL" id="RJUK01000001">
    <property type="protein sequence ID" value="ROQ20540.1"/>
    <property type="molecule type" value="Genomic_DNA"/>
</dbReference>
<proteinExistence type="predicted"/>
<gene>
    <name evidence="1" type="ORF">EDC38_1147</name>
</gene>
<accession>A0A3N1P1F3</accession>
<sequence length="110" mass="12939">MIFIRIQTNRAKLKNMLDKFSSMHIEKEFFFAPRPLPKQTFKYYVGYAYVEEGSKADSCLQSVKNYSSLSEDEFLDNLKATEYFWLSGDKESYCNALHADNFSAMLQNFR</sequence>
<protein>
    <submittedName>
        <fullName evidence="1">Uncharacterized protein</fullName>
    </submittedName>
</protein>
<reference evidence="1 2" key="1">
    <citation type="submission" date="2018-11" db="EMBL/GenBank/DDBJ databases">
        <title>Genomic Encyclopedia of Type Strains, Phase IV (KMG-IV): sequencing the most valuable type-strain genomes for metagenomic binning, comparative biology and taxonomic classification.</title>
        <authorList>
            <person name="Goeker M."/>
        </authorList>
    </citation>
    <scope>NUCLEOTIDE SEQUENCE [LARGE SCALE GENOMIC DNA]</scope>
    <source>
        <strain evidence="1 2">DSM 16974</strain>
    </source>
</reference>
<dbReference type="Proteomes" id="UP000273643">
    <property type="component" value="Unassembled WGS sequence"/>
</dbReference>
<dbReference type="AlphaFoldDB" id="A0A3N1P1F3"/>
<evidence type="ECO:0000313" key="2">
    <source>
        <dbReference type="Proteomes" id="UP000273643"/>
    </source>
</evidence>
<organism evidence="1 2">
    <name type="scientific">Marinimicrobium koreense</name>
    <dbReference type="NCBI Taxonomy" id="306545"/>
    <lineage>
        <taxon>Bacteria</taxon>
        <taxon>Pseudomonadati</taxon>
        <taxon>Pseudomonadota</taxon>
        <taxon>Gammaproteobacteria</taxon>
        <taxon>Cellvibrionales</taxon>
        <taxon>Cellvibrionaceae</taxon>
        <taxon>Marinimicrobium</taxon>
    </lineage>
</organism>
<evidence type="ECO:0000313" key="1">
    <source>
        <dbReference type="EMBL" id="ROQ20540.1"/>
    </source>
</evidence>